<dbReference type="InterPro" id="IPR000713">
    <property type="entry name" value="Mur_ligase_N"/>
</dbReference>
<evidence type="ECO:0000256" key="6">
    <source>
        <dbReference type="ARBA" id="ARBA00022960"/>
    </source>
</evidence>
<dbReference type="InterPro" id="IPR004101">
    <property type="entry name" value="Mur_ligase_C"/>
</dbReference>
<dbReference type="GO" id="GO:0071555">
    <property type="term" value="P:cell wall organization"/>
    <property type="evidence" value="ECO:0007669"/>
    <property type="project" value="UniProtKB-KW"/>
</dbReference>
<evidence type="ECO:0000256" key="4">
    <source>
        <dbReference type="ARBA" id="ARBA00022741"/>
    </source>
</evidence>
<comment type="catalytic activity">
    <reaction evidence="10 11">
        <text>D-alanyl-D-alanine + UDP-N-acetyl-alpha-D-muramoyl-L-alanyl-gamma-D-glutamyl-meso-2,6-diaminopimelate + ATP = UDP-N-acetyl-alpha-D-muramoyl-L-alanyl-gamma-D-glutamyl-meso-2,6-diaminopimeloyl-D-alanyl-D-alanine + ADP + phosphate + H(+)</text>
        <dbReference type="Rhea" id="RHEA:28374"/>
        <dbReference type="ChEBI" id="CHEBI:15378"/>
        <dbReference type="ChEBI" id="CHEBI:30616"/>
        <dbReference type="ChEBI" id="CHEBI:43474"/>
        <dbReference type="ChEBI" id="CHEBI:57822"/>
        <dbReference type="ChEBI" id="CHEBI:61386"/>
        <dbReference type="ChEBI" id="CHEBI:83905"/>
        <dbReference type="ChEBI" id="CHEBI:456216"/>
        <dbReference type="EC" id="6.3.2.10"/>
    </reaction>
</comment>
<feature type="domain" description="Mur ligase N-terminal catalytic" evidence="12">
    <location>
        <begin position="21"/>
        <end position="85"/>
    </location>
</feature>
<protein>
    <recommendedName>
        <fullName evidence="10 11">UDP-N-acetylmuramoyl-tripeptide--D-alanyl-D-alanine ligase</fullName>
        <ecNumber evidence="10 11">6.3.2.10</ecNumber>
    </recommendedName>
    <alternativeName>
        <fullName evidence="10">D-alanyl-D-alanine-adding enzyme</fullName>
    </alternativeName>
</protein>
<dbReference type="GO" id="GO:0008360">
    <property type="term" value="P:regulation of cell shape"/>
    <property type="evidence" value="ECO:0007669"/>
    <property type="project" value="UniProtKB-KW"/>
</dbReference>
<dbReference type="GO" id="GO:0009252">
    <property type="term" value="P:peptidoglycan biosynthetic process"/>
    <property type="evidence" value="ECO:0007669"/>
    <property type="project" value="UniProtKB-UniRule"/>
</dbReference>
<dbReference type="InterPro" id="IPR051046">
    <property type="entry name" value="MurCDEF_CellWall_CoF430Synth"/>
</dbReference>
<feature type="domain" description="Mur ligase C-terminal" evidence="13">
    <location>
        <begin position="310"/>
        <end position="429"/>
    </location>
</feature>
<dbReference type="NCBIfam" id="TIGR01143">
    <property type="entry name" value="murF"/>
    <property type="match status" value="1"/>
</dbReference>
<dbReference type="Pfam" id="PF02875">
    <property type="entry name" value="Mur_ligase_C"/>
    <property type="match status" value="1"/>
</dbReference>
<evidence type="ECO:0000256" key="8">
    <source>
        <dbReference type="ARBA" id="ARBA00023306"/>
    </source>
</evidence>
<dbReference type="Gene3D" id="3.40.1190.10">
    <property type="entry name" value="Mur-like, catalytic domain"/>
    <property type="match status" value="1"/>
</dbReference>
<comment type="subcellular location">
    <subcellularLocation>
        <location evidence="10 11">Cytoplasm</location>
    </subcellularLocation>
</comment>
<dbReference type="InterPro" id="IPR036615">
    <property type="entry name" value="Mur_ligase_C_dom_sf"/>
</dbReference>
<dbReference type="GO" id="GO:0008766">
    <property type="term" value="F:UDP-N-acetylmuramoylalanyl-D-glutamyl-2,6-diaminopimelate-D-alanyl-D-alanine ligase activity"/>
    <property type="evidence" value="ECO:0007669"/>
    <property type="project" value="RHEA"/>
</dbReference>
<dbReference type="AlphaFoldDB" id="A0A0W0VRI7"/>
<dbReference type="SUPFAM" id="SSF53623">
    <property type="entry name" value="MurD-like peptide ligases, catalytic domain"/>
    <property type="match status" value="1"/>
</dbReference>
<dbReference type="RefSeq" id="WP_058528415.1">
    <property type="nucleotide sequence ID" value="NZ_CAAAHZ010000001.1"/>
</dbReference>
<sequence length="442" mass="47473">MNLYDVAAALNLEKPLYNFPLTGICIDSRQVKPGNLFFAIRGERFDGHDFIDEAVSKGAAAVVCSRENVNPVFQLRVADTLKALADLACAHRRTLSCSIIALTGSNGKTTVKEMIASILPKPSFATPGNLNNHIGVPLSVLQINPTHRYGVLELGANHPGEIAHTVAIAKPKVTLINNIAPAHVEGFGSIEGVARAKGEIYQGLDSDGTAVINNDDDYRDFWNELLKGKKTLRFSRQSSEAIHARDIGFNDDGQARFKLVTPAGEASIQLQVAGMHNVSNALAAAACAHALDIPLADIAAGLCQFKGVSGRMTYRQGINQSLIIDDTYNANLRSVLSGLAVLAERKGRRIFVFGDMGELGEYTSAHHQEVGVEARRLGIDSMLTVGVHSELSSKAFGAGGKHYSSQSELVKELLPYLDCETTVLVKGSRSSAMEKIVQQIIG</sequence>
<reference evidence="15 16" key="1">
    <citation type="submission" date="2015-11" db="EMBL/GenBank/DDBJ databases">
        <title>Genomic analysis of 38 Legionella species identifies large and diverse effector repertoires.</title>
        <authorList>
            <person name="Burstein D."/>
            <person name="Amaro F."/>
            <person name="Zusman T."/>
            <person name="Lifshitz Z."/>
            <person name="Cohen O."/>
            <person name="Gilbert J.A."/>
            <person name="Pupko T."/>
            <person name="Shuman H.A."/>
            <person name="Segal G."/>
        </authorList>
    </citation>
    <scope>NUCLEOTIDE SEQUENCE [LARGE SCALE GENOMIC DNA]</scope>
    <source>
        <strain evidence="15 16">ATCC 49505</strain>
    </source>
</reference>
<gene>
    <name evidence="10" type="primary">murF</name>
    <name evidence="15" type="ORF">Llon_0395</name>
</gene>
<dbReference type="PATRIC" id="fig|45068.5.peg.422"/>
<dbReference type="PANTHER" id="PTHR43024">
    <property type="entry name" value="UDP-N-ACETYLMURAMOYL-TRIPEPTIDE--D-ALANYL-D-ALANINE LIGASE"/>
    <property type="match status" value="1"/>
</dbReference>
<feature type="binding site" evidence="10">
    <location>
        <begin position="104"/>
        <end position="110"/>
    </location>
    <ligand>
        <name>ATP</name>
        <dbReference type="ChEBI" id="CHEBI:30616"/>
    </ligand>
</feature>
<dbReference type="Pfam" id="PF01225">
    <property type="entry name" value="Mur_ligase"/>
    <property type="match status" value="1"/>
</dbReference>
<keyword evidence="9 10" id="KW-0961">Cell wall biogenesis/degradation</keyword>
<dbReference type="SUPFAM" id="SSF63418">
    <property type="entry name" value="MurE/MurF N-terminal domain"/>
    <property type="match status" value="1"/>
</dbReference>
<dbReference type="InterPro" id="IPR005863">
    <property type="entry name" value="UDP-N-AcMur_synth"/>
</dbReference>
<evidence type="ECO:0000259" key="13">
    <source>
        <dbReference type="Pfam" id="PF02875"/>
    </source>
</evidence>
<keyword evidence="2 10" id="KW-0436">Ligase</keyword>
<evidence type="ECO:0000256" key="10">
    <source>
        <dbReference type="HAMAP-Rule" id="MF_02019"/>
    </source>
</evidence>
<evidence type="ECO:0000313" key="15">
    <source>
        <dbReference type="EMBL" id="KTD22723.1"/>
    </source>
</evidence>
<comment type="function">
    <text evidence="10 11">Involved in cell wall formation. Catalyzes the final step in the synthesis of UDP-N-acetylmuramoyl-pentapeptide, the precursor of murein.</text>
</comment>
<accession>A0A0W0VRI7</accession>
<dbReference type="GO" id="GO:0047480">
    <property type="term" value="F:UDP-N-acetylmuramoyl-tripeptide-D-alanyl-D-alanine ligase activity"/>
    <property type="evidence" value="ECO:0007669"/>
    <property type="project" value="UniProtKB-UniRule"/>
</dbReference>
<evidence type="ECO:0000256" key="7">
    <source>
        <dbReference type="ARBA" id="ARBA00022984"/>
    </source>
</evidence>
<keyword evidence="3 10" id="KW-0132">Cell division</keyword>
<evidence type="ECO:0000256" key="9">
    <source>
        <dbReference type="ARBA" id="ARBA00023316"/>
    </source>
</evidence>
<evidence type="ECO:0000256" key="5">
    <source>
        <dbReference type="ARBA" id="ARBA00022840"/>
    </source>
</evidence>
<evidence type="ECO:0000256" key="11">
    <source>
        <dbReference type="RuleBase" id="RU004136"/>
    </source>
</evidence>
<dbReference type="GO" id="GO:0051301">
    <property type="term" value="P:cell division"/>
    <property type="evidence" value="ECO:0007669"/>
    <property type="project" value="UniProtKB-KW"/>
</dbReference>
<dbReference type="STRING" id="45068.Llon_0395"/>
<keyword evidence="7 10" id="KW-0573">Peptidoglycan synthesis</keyword>
<evidence type="ECO:0000259" key="14">
    <source>
        <dbReference type="Pfam" id="PF08245"/>
    </source>
</evidence>
<comment type="caution">
    <text evidence="15">The sequence shown here is derived from an EMBL/GenBank/DDBJ whole genome shotgun (WGS) entry which is preliminary data.</text>
</comment>
<name>A0A0W0VRI7_9GAMM</name>
<evidence type="ECO:0000256" key="2">
    <source>
        <dbReference type="ARBA" id="ARBA00022598"/>
    </source>
</evidence>
<dbReference type="InterPro" id="IPR035911">
    <property type="entry name" value="MurE/MurF_N"/>
</dbReference>
<evidence type="ECO:0000313" key="16">
    <source>
        <dbReference type="Proteomes" id="UP000054997"/>
    </source>
</evidence>
<dbReference type="Pfam" id="PF08245">
    <property type="entry name" value="Mur_ligase_M"/>
    <property type="match status" value="1"/>
</dbReference>
<proteinExistence type="inferred from homology"/>
<keyword evidence="16" id="KW-1185">Reference proteome</keyword>
<dbReference type="GO" id="GO:0005524">
    <property type="term" value="F:ATP binding"/>
    <property type="evidence" value="ECO:0007669"/>
    <property type="project" value="UniProtKB-UniRule"/>
</dbReference>
<keyword evidence="5 10" id="KW-0067">ATP-binding</keyword>
<dbReference type="InterPro" id="IPR036565">
    <property type="entry name" value="Mur-like_cat_sf"/>
</dbReference>
<dbReference type="EMBL" id="LNYK01000006">
    <property type="protein sequence ID" value="KTD22723.1"/>
    <property type="molecule type" value="Genomic_DNA"/>
</dbReference>
<comment type="similarity">
    <text evidence="10">Belongs to the MurCDEF family. MurF subfamily.</text>
</comment>
<dbReference type="GO" id="GO:0005737">
    <property type="term" value="C:cytoplasm"/>
    <property type="evidence" value="ECO:0007669"/>
    <property type="project" value="UniProtKB-SubCell"/>
</dbReference>
<dbReference type="EC" id="6.3.2.10" evidence="10 11"/>
<keyword evidence="8 10" id="KW-0131">Cell cycle</keyword>
<comment type="pathway">
    <text evidence="10 11">Cell wall biogenesis; peptidoglycan biosynthesis.</text>
</comment>
<keyword evidence="6 10" id="KW-0133">Cell shape</keyword>
<keyword evidence="4 10" id="KW-0547">Nucleotide-binding</keyword>
<feature type="domain" description="Mur ligase central" evidence="14">
    <location>
        <begin position="103"/>
        <end position="288"/>
    </location>
</feature>
<dbReference type="OrthoDB" id="9801978at2"/>
<dbReference type="HAMAP" id="MF_02019">
    <property type="entry name" value="MurF"/>
    <property type="match status" value="1"/>
</dbReference>
<dbReference type="Proteomes" id="UP000054997">
    <property type="component" value="Unassembled WGS sequence"/>
</dbReference>
<dbReference type="PANTHER" id="PTHR43024:SF1">
    <property type="entry name" value="UDP-N-ACETYLMURAMOYL-TRIPEPTIDE--D-ALANYL-D-ALANINE LIGASE"/>
    <property type="match status" value="1"/>
</dbReference>
<evidence type="ECO:0000256" key="3">
    <source>
        <dbReference type="ARBA" id="ARBA00022618"/>
    </source>
</evidence>
<organism evidence="15 16">
    <name type="scientific">Legionella londiniensis</name>
    <dbReference type="NCBI Taxonomy" id="45068"/>
    <lineage>
        <taxon>Bacteria</taxon>
        <taxon>Pseudomonadati</taxon>
        <taxon>Pseudomonadota</taxon>
        <taxon>Gammaproteobacteria</taxon>
        <taxon>Legionellales</taxon>
        <taxon>Legionellaceae</taxon>
        <taxon>Legionella</taxon>
    </lineage>
</organism>
<dbReference type="InterPro" id="IPR013221">
    <property type="entry name" value="Mur_ligase_cen"/>
</dbReference>
<dbReference type="Gene3D" id="3.90.190.20">
    <property type="entry name" value="Mur ligase, C-terminal domain"/>
    <property type="match status" value="1"/>
</dbReference>
<evidence type="ECO:0000259" key="12">
    <source>
        <dbReference type="Pfam" id="PF01225"/>
    </source>
</evidence>
<dbReference type="UniPathway" id="UPA00219"/>
<keyword evidence="1 10" id="KW-0963">Cytoplasm</keyword>
<evidence type="ECO:0000256" key="1">
    <source>
        <dbReference type="ARBA" id="ARBA00022490"/>
    </source>
</evidence>
<dbReference type="SUPFAM" id="SSF53244">
    <property type="entry name" value="MurD-like peptide ligases, peptide-binding domain"/>
    <property type="match status" value="1"/>
</dbReference>
<dbReference type="Gene3D" id="3.40.1390.10">
    <property type="entry name" value="MurE/MurF, N-terminal domain"/>
    <property type="match status" value="1"/>
</dbReference>